<reference evidence="2 3" key="1">
    <citation type="journal article" date="2019" name="Int. J. Syst. Evol. Microbiol.">
        <title>The Global Catalogue of Microorganisms (GCM) 10K type strain sequencing project: providing services to taxonomists for standard genome sequencing and annotation.</title>
        <authorList>
            <consortium name="The Broad Institute Genomics Platform"/>
            <consortium name="The Broad Institute Genome Sequencing Center for Infectious Disease"/>
            <person name="Wu L."/>
            <person name="Ma J."/>
        </authorList>
    </citation>
    <scope>NUCLEOTIDE SEQUENCE [LARGE SCALE GENOMIC DNA]</scope>
    <source>
        <strain evidence="2 3">JCM 6307</strain>
    </source>
</reference>
<name>A0ABN3LKY4_9ACTN</name>
<dbReference type="Pfam" id="PF00069">
    <property type="entry name" value="Pkinase"/>
    <property type="match status" value="1"/>
</dbReference>
<keyword evidence="3" id="KW-1185">Reference proteome</keyword>
<dbReference type="PANTHER" id="PTHR44329">
    <property type="entry name" value="SERINE/THREONINE-PROTEIN KINASE TNNI3K-RELATED"/>
    <property type="match status" value="1"/>
</dbReference>
<evidence type="ECO:0000259" key="1">
    <source>
        <dbReference type="PROSITE" id="PS50011"/>
    </source>
</evidence>
<dbReference type="InterPro" id="IPR051681">
    <property type="entry name" value="Ser/Thr_Kinases-Pseudokinases"/>
</dbReference>
<feature type="domain" description="Protein kinase" evidence="1">
    <location>
        <begin position="32"/>
        <end position="278"/>
    </location>
</feature>
<dbReference type="InterPro" id="IPR000719">
    <property type="entry name" value="Prot_kinase_dom"/>
</dbReference>
<comment type="caution">
    <text evidence="2">The sequence shown here is derived from an EMBL/GenBank/DDBJ whole genome shotgun (WGS) entry which is preliminary data.</text>
</comment>
<protein>
    <recommendedName>
        <fullName evidence="1">Protein kinase domain-containing protein</fullName>
    </recommendedName>
</protein>
<dbReference type="Proteomes" id="UP001501358">
    <property type="component" value="Unassembled WGS sequence"/>
</dbReference>
<accession>A0ABN3LKY4</accession>
<proteinExistence type="predicted"/>
<dbReference type="PROSITE" id="PS50011">
    <property type="entry name" value="PROTEIN_KINASE_DOM"/>
    <property type="match status" value="1"/>
</dbReference>
<gene>
    <name evidence="2" type="ORF">GCM10010406_20590</name>
</gene>
<dbReference type="SUPFAM" id="SSF56112">
    <property type="entry name" value="Protein kinase-like (PK-like)"/>
    <property type="match status" value="1"/>
</dbReference>
<organism evidence="2 3">
    <name type="scientific">Streptomyces thermolineatus</name>
    <dbReference type="NCBI Taxonomy" id="44033"/>
    <lineage>
        <taxon>Bacteria</taxon>
        <taxon>Bacillati</taxon>
        <taxon>Actinomycetota</taxon>
        <taxon>Actinomycetes</taxon>
        <taxon>Kitasatosporales</taxon>
        <taxon>Streptomycetaceae</taxon>
        <taxon>Streptomyces</taxon>
    </lineage>
</organism>
<dbReference type="InterPro" id="IPR011009">
    <property type="entry name" value="Kinase-like_dom_sf"/>
</dbReference>
<dbReference type="EMBL" id="BAAATA010000009">
    <property type="protein sequence ID" value="GAA2484201.1"/>
    <property type="molecule type" value="Genomic_DNA"/>
</dbReference>
<evidence type="ECO:0000313" key="2">
    <source>
        <dbReference type="EMBL" id="GAA2484201.1"/>
    </source>
</evidence>
<evidence type="ECO:0000313" key="3">
    <source>
        <dbReference type="Proteomes" id="UP001501358"/>
    </source>
</evidence>
<dbReference type="RefSeq" id="WP_344382850.1">
    <property type="nucleotide sequence ID" value="NZ_BAAATA010000009.1"/>
</dbReference>
<dbReference type="Gene3D" id="1.10.510.10">
    <property type="entry name" value="Transferase(Phosphotransferase) domain 1"/>
    <property type="match status" value="1"/>
</dbReference>
<sequence>MNLHPMHPAAWVLDQLRADGWHVSGLLAFTRASTLVKIGRPGEEVVLKAGFGSNHVLTELDPAERSAAYGFYWYAQMTEVERALAREDFRHEADLTALAGATDHVVPLLERGTSERFDWYTMPHCDGGNFRAFMASSKDTGEGLNILADVANGLGHLHQCGIVHRDVYQENILIDQGRGLITDLGAARRLTAPRGPDHRAPEVHWPPEYLTGYHEASPAADVFSLGVLVYRYLCADIPRLTGHASLRLIPDPLRAVVAAALSDEPADRPGTDDLHDALRTVADAIEH</sequence>